<organism evidence="3">
    <name type="scientific">Anopheles coluzzii</name>
    <name type="common">African malaria mosquito</name>
    <dbReference type="NCBI Taxonomy" id="1518534"/>
    <lineage>
        <taxon>Eukaryota</taxon>
        <taxon>Metazoa</taxon>
        <taxon>Ecdysozoa</taxon>
        <taxon>Arthropoda</taxon>
        <taxon>Hexapoda</taxon>
        <taxon>Insecta</taxon>
        <taxon>Pterygota</taxon>
        <taxon>Neoptera</taxon>
        <taxon>Endopterygota</taxon>
        <taxon>Diptera</taxon>
        <taxon>Nematocera</taxon>
        <taxon>Culicoidea</taxon>
        <taxon>Culicidae</taxon>
        <taxon>Anophelinae</taxon>
        <taxon>Anopheles</taxon>
    </lineage>
</organism>
<keyword evidence="2" id="KW-1133">Transmembrane helix</keyword>
<keyword evidence="2" id="KW-0812">Transmembrane</keyword>
<feature type="region of interest" description="Disordered" evidence="1">
    <location>
        <begin position="48"/>
        <end position="79"/>
    </location>
</feature>
<dbReference type="Proteomes" id="UP000075882">
    <property type="component" value="Unassembled WGS sequence"/>
</dbReference>
<dbReference type="EnsemblMetazoa" id="ACOM036553-RA">
    <property type="protein sequence ID" value="ACOM036553-PA.1"/>
    <property type="gene ID" value="ACOM036553"/>
</dbReference>
<proteinExistence type="predicted"/>
<feature type="transmembrane region" description="Helical" evidence="2">
    <location>
        <begin position="208"/>
        <end position="230"/>
    </location>
</feature>
<evidence type="ECO:0000256" key="2">
    <source>
        <dbReference type="SAM" id="Phobius"/>
    </source>
</evidence>
<name>A0A8W7PSR3_ANOCL</name>
<protein>
    <submittedName>
        <fullName evidence="3">Uncharacterized protein</fullName>
    </submittedName>
</protein>
<keyword evidence="2" id="KW-0472">Membrane</keyword>
<sequence>MAPASHSPTKHYLESGTWCCCLEDTDVEVFDEEFACFSSRALAALAPPPPDGGVWRDALRSTGPPPPPPPAPPPPPRPDLVELPLFDLPACPPRCCCCCWGPSACCAADGCIMFGDSSFDPPLAESAPSLKLSQLPSSLPWVCSASSMVGTMKRAIRNCDCCALEPAPAAPPTVPGTLHTPPTPVDTIGNEEEAAIGPSRPPAFSVMIVWFGLACVAPIALLLTPVAFGAEDTTAGCCCRLGSRSNC</sequence>
<evidence type="ECO:0000256" key="1">
    <source>
        <dbReference type="SAM" id="MobiDB-lite"/>
    </source>
</evidence>
<dbReference type="AlphaFoldDB" id="A0A8W7PSR3"/>
<accession>A0A8W7PSR3</accession>
<feature type="compositionally biased region" description="Pro residues" evidence="1">
    <location>
        <begin position="63"/>
        <end position="78"/>
    </location>
</feature>
<reference evidence="3" key="1">
    <citation type="submission" date="2022-08" db="UniProtKB">
        <authorList>
            <consortium name="EnsemblMetazoa"/>
        </authorList>
    </citation>
    <scope>IDENTIFICATION</scope>
</reference>
<evidence type="ECO:0000313" key="3">
    <source>
        <dbReference type="EnsemblMetazoa" id="ACOM036553-PA.1"/>
    </source>
</evidence>